<evidence type="ECO:0000256" key="1">
    <source>
        <dbReference type="ARBA" id="ARBA00004141"/>
    </source>
</evidence>
<evidence type="ECO:0000256" key="5">
    <source>
        <dbReference type="ARBA" id="ARBA00038359"/>
    </source>
</evidence>
<dbReference type="GO" id="GO:0016020">
    <property type="term" value="C:membrane"/>
    <property type="evidence" value="ECO:0007669"/>
    <property type="project" value="UniProtKB-SubCell"/>
</dbReference>
<gene>
    <name evidence="9" type="ORF">K460DRAFT_352877</name>
</gene>
<dbReference type="Pfam" id="PF20684">
    <property type="entry name" value="Fung_rhodopsin"/>
    <property type="match status" value="1"/>
</dbReference>
<evidence type="ECO:0000256" key="2">
    <source>
        <dbReference type="ARBA" id="ARBA00022692"/>
    </source>
</evidence>
<evidence type="ECO:0000313" key="9">
    <source>
        <dbReference type="EMBL" id="KAF1847796.1"/>
    </source>
</evidence>
<evidence type="ECO:0000256" key="3">
    <source>
        <dbReference type="ARBA" id="ARBA00022989"/>
    </source>
</evidence>
<feature type="transmembrane region" description="Helical" evidence="7">
    <location>
        <begin position="176"/>
        <end position="199"/>
    </location>
</feature>
<feature type="transmembrane region" description="Helical" evidence="7">
    <location>
        <begin position="100"/>
        <end position="118"/>
    </location>
</feature>
<dbReference type="InterPro" id="IPR049326">
    <property type="entry name" value="Rhodopsin_dom_fungi"/>
</dbReference>
<reference evidence="9" key="1">
    <citation type="submission" date="2020-01" db="EMBL/GenBank/DDBJ databases">
        <authorList>
            <consortium name="DOE Joint Genome Institute"/>
            <person name="Haridas S."/>
            <person name="Albert R."/>
            <person name="Binder M."/>
            <person name="Bloem J."/>
            <person name="Labutti K."/>
            <person name="Salamov A."/>
            <person name="Andreopoulos B."/>
            <person name="Baker S.E."/>
            <person name="Barry K."/>
            <person name="Bills G."/>
            <person name="Bluhm B.H."/>
            <person name="Cannon C."/>
            <person name="Castanera R."/>
            <person name="Culley D.E."/>
            <person name="Daum C."/>
            <person name="Ezra D."/>
            <person name="Gonzalez J.B."/>
            <person name="Henrissat B."/>
            <person name="Kuo A."/>
            <person name="Liang C."/>
            <person name="Lipzen A."/>
            <person name="Lutzoni F."/>
            <person name="Magnuson J."/>
            <person name="Mondo S."/>
            <person name="Nolan M."/>
            <person name="Ohm R."/>
            <person name="Pangilinan J."/>
            <person name="Park H.-J."/>
            <person name="Ramirez L."/>
            <person name="Alfaro M."/>
            <person name="Sun H."/>
            <person name="Tritt A."/>
            <person name="Yoshinaga Y."/>
            <person name="Zwiers L.-H."/>
            <person name="Turgeon B.G."/>
            <person name="Goodwin S.B."/>
            <person name="Spatafora J.W."/>
            <person name="Crous P.W."/>
            <person name="Grigoriev I.V."/>
        </authorList>
    </citation>
    <scope>NUCLEOTIDE SEQUENCE</scope>
    <source>
        <strain evidence="9">CBS 394.84</strain>
    </source>
</reference>
<evidence type="ECO:0000256" key="4">
    <source>
        <dbReference type="ARBA" id="ARBA00023136"/>
    </source>
</evidence>
<accession>A0A9P4GMJ3</accession>
<evidence type="ECO:0000313" key="10">
    <source>
        <dbReference type="Proteomes" id="UP000800039"/>
    </source>
</evidence>
<comment type="caution">
    <text evidence="9">The sequence shown here is derived from an EMBL/GenBank/DDBJ whole genome shotgun (WGS) entry which is preliminary data.</text>
</comment>
<feature type="domain" description="Rhodopsin" evidence="8">
    <location>
        <begin position="26"/>
        <end position="268"/>
    </location>
</feature>
<comment type="subcellular location">
    <subcellularLocation>
        <location evidence="1">Membrane</location>
        <topology evidence="1">Multi-pass membrane protein</topology>
    </subcellularLocation>
</comment>
<evidence type="ECO:0000256" key="7">
    <source>
        <dbReference type="SAM" id="Phobius"/>
    </source>
</evidence>
<keyword evidence="4 7" id="KW-0472">Membrane</keyword>
<dbReference type="InterPro" id="IPR052337">
    <property type="entry name" value="SAT4-like"/>
</dbReference>
<protein>
    <recommendedName>
        <fullName evidence="8">Rhodopsin domain-containing protein</fullName>
    </recommendedName>
</protein>
<feature type="compositionally biased region" description="Polar residues" evidence="6">
    <location>
        <begin position="278"/>
        <end position="291"/>
    </location>
</feature>
<dbReference type="Proteomes" id="UP000800039">
    <property type="component" value="Unassembled WGS sequence"/>
</dbReference>
<dbReference type="AlphaFoldDB" id="A0A9P4GMJ3"/>
<comment type="similarity">
    <text evidence="5">Belongs to the SAT4 family.</text>
</comment>
<dbReference type="PANTHER" id="PTHR33048">
    <property type="entry name" value="PTH11-LIKE INTEGRAL MEMBRANE PROTEIN (AFU_ORTHOLOGUE AFUA_5G11245)"/>
    <property type="match status" value="1"/>
</dbReference>
<proteinExistence type="inferred from homology"/>
<sequence>MAVSPLEAALIETWSLFAVGSIFIMLRVFSRLRMVGISGFCADDYMVFFAWACYAVMTVAAHIVAGTGDTSYLTPEQLRSMTPEQVVLRQNGTKWFMVGWYTYVGLIWTLKLNMLFFYRRVVSVVWVNKFLVPTMVFVGGSGVSIWILFALGCRPFDKLWQVYPHPGPYCTPQSPAFLITVLTLNLLTDTCIILIPIPIILPLRISWPRKLGLVILFCAGIFIMTAAILRVCFVLKLKQGETAAIWSCREDVVAVIIGQATMIRPLFTRRFWTNKPTGSSAYASNQPSNGNESHELSRSGNPSSKASWLRLRPVKDQYDVSVLRTKANESEEEIVGNGQKIGFVQNPPSPTSDQSDYKLARGITIKREIGISREDGKHEYQQNWKAV</sequence>
<dbReference type="RefSeq" id="XP_040790359.1">
    <property type="nucleotide sequence ID" value="XM_040931681.1"/>
</dbReference>
<feature type="transmembrane region" description="Helical" evidence="7">
    <location>
        <begin position="47"/>
        <end position="65"/>
    </location>
</feature>
<dbReference type="GeneID" id="63848933"/>
<dbReference type="PANTHER" id="PTHR33048:SF2">
    <property type="entry name" value="SRPK"/>
    <property type="match status" value="1"/>
</dbReference>
<feature type="transmembrane region" description="Helical" evidence="7">
    <location>
        <begin position="6"/>
        <end position="26"/>
    </location>
</feature>
<keyword evidence="10" id="KW-1185">Reference proteome</keyword>
<name>A0A9P4GMJ3_9PLEO</name>
<feature type="region of interest" description="Disordered" evidence="6">
    <location>
        <begin position="329"/>
        <end position="356"/>
    </location>
</feature>
<feature type="transmembrane region" description="Helical" evidence="7">
    <location>
        <begin position="211"/>
        <end position="229"/>
    </location>
</feature>
<feature type="transmembrane region" description="Helical" evidence="7">
    <location>
        <begin position="130"/>
        <end position="151"/>
    </location>
</feature>
<evidence type="ECO:0000256" key="6">
    <source>
        <dbReference type="SAM" id="MobiDB-lite"/>
    </source>
</evidence>
<keyword evidence="2 7" id="KW-0812">Transmembrane</keyword>
<evidence type="ECO:0000259" key="8">
    <source>
        <dbReference type="Pfam" id="PF20684"/>
    </source>
</evidence>
<organism evidence="9 10">
    <name type="scientific">Cucurbitaria berberidis CBS 394.84</name>
    <dbReference type="NCBI Taxonomy" id="1168544"/>
    <lineage>
        <taxon>Eukaryota</taxon>
        <taxon>Fungi</taxon>
        <taxon>Dikarya</taxon>
        <taxon>Ascomycota</taxon>
        <taxon>Pezizomycotina</taxon>
        <taxon>Dothideomycetes</taxon>
        <taxon>Pleosporomycetidae</taxon>
        <taxon>Pleosporales</taxon>
        <taxon>Pleosporineae</taxon>
        <taxon>Cucurbitariaceae</taxon>
        <taxon>Cucurbitaria</taxon>
    </lineage>
</organism>
<dbReference type="EMBL" id="ML976615">
    <property type="protein sequence ID" value="KAF1847796.1"/>
    <property type="molecule type" value="Genomic_DNA"/>
</dbReference>
<keyword evidence="3 7" id="KW-1133">Transmembrane helix</keyword>
<dbReference type="OrthoDB" id="2988756at2759"/>
<feature type="region of interest" description="Disordered" evidence="6">
    <location>
        <begin position="278"/>
        <end position="306"/>
    </location>
</feature>